<dbReference type="EMBL" id="CP012746">
    <property type="protein sequence ID" value="ALL63033.1"/>
    <property type="molecule type" value="Genomic_DNA"/>
</dbReference>
<dbReference type="KEGG" id="bcai:K788_0009083"/>
<reference evidence="1 2" key="1">
    <citation type="journal article" date="2014" name="Genome Announc.">
        <title>Draft Genome Sequence of the Haloacid-Degrading Burkholderia caribensis Strain MBA4.</title>
        <authorList>
            <person name="Pan Y."/>
            <person name="Kong K.F."/>
            <person name="Tsang J.S."/>
        </authorList>
    </citation>
    <scope>NUCLEOTIDE SEQUENCE [LARGE SCALE GENOMIC DNA]</scope>
    <source>
        <strain evidence="1 2">MBA4</strain>
    </source>
</reference>
<evidence type="ECO:0000313" key="1">
    <source>
        <dbReference type="EMBL" id="ALL63033.1"/>
    </source>
</evidence>
<accession>A0A0P0R4T9</accession>
<protein>
    <submittedName>
        <fullName evidence="1">Uncharacterized protein</fullName>
    </submittedName>
</protein>
<dbReference type="Proteomes" id="UP000019146">
    <property type="component" value="Chromosome 1"/>
</dbReference>
<dbReference type="AlphaFoldDB" id="A0A0P0R4T9"/>
<evidence type="ECO:0000313" key="2">
    <source>
        <dbReference type="Proteomes" id="UP000019146"/>
    </source>
</evidence>
<name>A0A0P0R4T9_9BURK</name>
<organism evidence="1 2">
    <name type="scientific">Paraburkholderia caribensis MBA4</name>
    <dbReference type="NCBI Taxonomy" id="1323664"/>
    <lineage>
        <taxon>Bacteria</taxon>
        <taxon>Pseudomonadati</taxon>
        <taxon>Pseudomonadota</taxon>
        <taxon>Betaproteobacteria</taxon>
        <taxon>Burkholderiales</taxon>
        <taxon>Burkholderiaceae</taxon>
        <taxon>Paraburkholderia</taxon>
    </lineage>
</organism>
<gene>
    <name evidence="1" type="ORF">K788_0009083</name>
</gene>
<sequence>MLLVFALCFCGSSVGVCVFGFCAGIRDLFCLLHASPFVCLPFARASAIC</sequence>
<proteinExistence type="predicted"/>